<protein>
    <submittedName>
        <fullName evidence="1">Carbohydrate sulfotransferase</fullName>
    </submittedName>
</protein>
<dbReference type="Proteomes" id="UP000092445">
    <property type="component" value="Unassembled WGS sequence"/>
</dbReference>
<evidence type="ECO:0000313" key="2">
    <source>
        <dbReference type="Proteomes" id="UP000092445"/>
    </source>
</evidence>
<dbReference type="EnsemblMetazoa" id="GPAI033480-RA">
    <property type="protein sequence ID" value="GPAI033480-PA"/>
    <property type="gene ID" value="GPAI033480"/>
</dbReference>
<dbReference type="GO" id="GO:0008146">
    <property type="term" value="F:sulfotransferase activity"/>
    <property type="evidence" value="ECO:0007669"/>
    <property type="project" value="InterPro"/>
</dbReference>
<organism evidence="1 2">
    <name type="scientific">Glossina pallidipes</name>
    <name type="common">Tsetse fly</name>
    <dbReference type="NCBI Taxonomy" id="7398"/>
    <lineage>
        <taxon>Eukaryota</taxon>
        <taxon>Metazoa</taxon>
        <taxon>Ecdysozoa</taxon>
        <taxon>Arthropoda</taxon>
        <taxon>Hexapoda</taxon>
        <taxon>Insecta</taxon>
        <taxon>Pterygota</taxon>
        <taxon>Neoptera</taxon>
        <taxon>Endopterygota</taxon>
        <taxon>Diptera</taxon>
        <taxon>Brachycera</taxon>
        <taxon>Muscomorpha</taxon>
        <taxon>Hippoboscoidea</taxon>
        <taxon>Glossinidae</taxon>
        <taxon>Glossina</taxon>
    </lineage>
</organism>
<dbReference type="AlphaFoldDB" id="A0A1B0A3N3"/>
<name>A0A1B0A3N3_GLOPL</name>
<sequence length="112" mass="13324">MDENTLNDLLECSYWNVWIHLQNDPFERIVSGYRNKLEDCKNNYYKSLAKRIIKRFQFNIIGKLETFARDSEFIIREAGLEYLLLDKLSKNKLSRMGNLAKGEFVKIGVHQY</sequence>
<dbReference type="Pfam" id="PF03567">
    <property type="entry name" value="Sulfotransfer_2"/>
    <property type="match status" value="1"/>
</dbReference>
<proteinExistence type="predicted"/>
<reference evidence="1" key="2">
    <citation type="submission" date="2020-05" db="UniProtKB">
        <authorList>
            <consortium name="EnsemblMetazoa"/>
        </authorList>
    </citation>
    <scope>IDENTIFICATION</scope>
    <source>
        <strain evidence="1">IAEA</strain>
    </source>
</reference>
<dbReference type="STRING" id="7398.A0A1B0A3N3"/>
<reference evidence="2" key="1">
    <citation type="submission" date="2014-03" db="EMBL/GenBank/DDBJ databases">
        <authorList>
            <person name="Aksoy S."/>
            <person name="Warren W."/>
            <person name="Wilson R.K."/>
        </authorList>
    </citation>
    <scope>NUCLEOTIDE SEQUENCE [LARGE SCALE GENOMIC DNA]</scope>
    <source>
        <strain evidence="2">IAEA</strain>
    </source>
</reference>
<dbReference type="VEuPathDB" id="VectorBase:GPAI033480"/>
<keyword evidence="2" id="KW-1185">Reference proteome</keyword>
<evidence type="ECO:0000313" key="1">
    <source>
        <dbReference type="EnsemblMetazoa" id="GPAI033480-PA"/>
    </source>
</evidence>
<accession>A0A1B0A3N3</accession>
<dbReference type="GO" id="GO:0016020">
    <property type="term" value="C:membrane"/>
    <property type="evidence" value="ECO:0007669"/>
    <property type="project" value="InterPro"/>
</dbReference>
<dbReference type="InterPro" id="IPR005331">
    <property type="entry name" value="Sulfotransferase"/>
</dbReference>